<dbReference type="PANTHER" id="PTHR42951">
    <property type="entry name" value="METALLO-BETA-LACTAMASE DOMAIN-CONTAINING"/>
    <property type="match status" value="1"/>
</dbReference>
<comment type="caution">
    <text evidence="2">The sequence shown here is derived from an EMBL/GenBank/DDBJ whole genome shotgun (WGS) entry which is preliminary data.</text>
</comment>
<evidence type="ECO:0000313" key="3">
    <source>
        <dbReference type="Proteomes" id="UP000618733"/>
    </source>
</evidence>
<dbReference type="Proteomes" id="UP000618733">
    <property type="component" value="Unassembled WGS sequence"/>
</dbReference>
<dbReference type="CDD" id="cd07721">
    <property type="entry name" value="yflN-like_MBL-fold"/>
    <property type="match status" value="1"/>
</dbReference>
<evidence type="ECO:0000313" key="2">
    <source>
        <dbReference type="EMBL" id="MBK0421133.1"/>
    </source>
</evidence>
<dbReference type="RefSeq" id="WP_200131320.1">
    <property type="nucleotide sequence ID" value="NZ_JAEHOI010000002.1"/>
</dbReference>
<name>A0A934QB38_9MICO</name>
<dbReference type="Gene3D" id="3.60.15.10">
    <property type="entry name" value="Ribonuclease Z/Hydroxyacylglutathione hydrolase-like"/>
    <property type="match status" value="1"/>
</dbReference>
<evidence type="ECO:0000259" key="1">
    <source>
        <dbReference type="SMART" id="SM00849"/>
    </source>
</evidence>
<dbReference type="EMBL" id="JAEHOI010000002">
    <property type="protein sequence ID" value="MBK0421133.1"/>
    <property type="molecule type" value="Genomic_DNA"/>
</dbReference>
<dbReference type="Pfam" id="PF00753">
    <property type="entry name" value="Lactamase_B"/>
    <property type="match status" value="1"/>
</dbReference>
<dbReference type="AlphaFoldDB" id="A0A934QB38"/>
<dbReference type="SMART" id="SM00849">
    <property type="entry name" value="Lactamase_B"/>
    <property type="match status" value="1"/>
</dbReference>
<sequence length="245" mass="25493">MKLDTSLHRIGNDIIAAYLVVTPEGVTVIDAGLAGHWGDFLTELAAAGKTVADVRGLVLTHGDADHVGFAERLRREHGVPVYAHEADASRAQGGPKPKNAKQSLKLGPLLRFLAYSIRKGGLRTTWLTEVLEMRDGETLPLPGSPRIIGLPGHSEGSVAISVPAVNAVFVGDGFTTRNVLTGATGPQPAPFTDEPERAIASLRRIADTGAKWVLPGHGAPWSGGVEAAIAATVAAAAAADEPKDS</sequence>
<organism evidence="2 3">
    <name type="scientific">Leucobacter edaphi</name>
    <dbReference type="NCBI Taxonomy" id="2796472"/>
    <lineage>
        <taxon>Bacteria</taxon>
        <taxon>Bacillati</taxon>
        <taxon>Actinomycetota</taxon>
        <taxon>Actinomycetes</taxon>
        <taxon>Micrococcales</taxon>
        <taxon>Microbacteriaceae</taxon>
        <taxon>Leucobacter</taxon>
    </lineage>
</organism>
<feature type="domain" description="Metallo-beta-lactamase" evidence="1">
    <location>
        <begin position="14"/>
        <end position="217"/>
    </location>
</feature>
<dbReference type="InterPro" id="IPR050855">
    <property type="entry name" value="NDM-1-like"/>
</dbReference>
<reference evidence="2" key="1">
    <citation type="submission" date="2020-12" db="EMBL/GenBank/DDBJ databases">
        <title>Leucobacter sp. CAS2, isolated from Chromium sludge.</title>
        <authorList>
            <person name="Xu Z."/>
        </authorList>
    </citation>
    <scope>NUCLEOTIDE SEQUENCE</scope>
    <source>
        <strain evidence="2">CSA2</strain>
    </source>
</reference>
<dbReference type="PANTHER" id="PTHR42951:SF17">
    <property type="entry name" value="METALLO-BETA-LACTAMASE DOMAIN-CONTAINING PROTEIN"/>
    <property type="match status" value="1"/>
</dbReference>
<gene>
    <name evidence="2" type="ORF">JD292_03435</name>
</gene>
<dbReference type="InterPro" id="IPR001279">
    <property type="entry name" value="Metallo-B-lactamas"/>
</dbReference>
<proteinExistence type="predicted"/>
<protein>
    <submittedName>
        <fullName evidence="2">MBL fold metallo-hydrolase</fullName>
    </submittedName>
</protein>
<dbReference type="InterPro" id="IPR036866">
    <property type="entry name" value="RibonucZ/Hydroxyglut_hydro"/>
</dbReference>
<keyword evidence="3" id="KW-1185">Reference proteome</keyword>
<dbReference type="SUPFAM" id="SSF56281">
    <property type="entry name" value="Metallo-hydrolase/oxidoreductase"/>
    <property type="match status" value="1"/>
</dbReference>
<accession>A0A934QB38</accession>